<sequence length="129" mass="14957">MTIWNGWFIYAPAVLGCTHKSEKLDPPLIFAVRYAGMTKLNCCNHGDRKSYFGDRKSYFGDRKSYFGELKSYFGELKSYFGELKSYFGDRKSYFGDRKSYFGELKSYFGELKSYFIVWCSLGAEDCCIG</sequence>
<reference evidence="1 2" key="1">
    <citation type="submission" date="2022-10" db="EMBL/GenBank/DDBJ databases">
        <title>Identification of biosynthetic pathway for the production of the potent trypsin inhibitor radiosumin.</title>
        <authorList>
            <person name="Fewer D.P."/>
            <person name="Delbaje E."/>
            <person name="Ouyang X."/>
            <person name="Agostino P.D."/>
            <person name="Wahlsten M."/>
            <person name="Jokela J."/>
            <person name="Permi P."/>
            <person name="Haapaniemi E."/>
            <person name="Koistinen H."/>
        </authorList>
    </citation>
    <scope>NUCLEOTIDE SEQUENCE [LARGE SCALE GENOMIC DNA]</scope>
    <source>
        <strain evidence="1 2">NIES-515</strain>
    </source>
</reference>
<evidence type="ECO:0000313" key="1">
    <source>
        <dbReference type="EMBL" id="MCV3215275.1"/>
    </source>
</evidence>
<name>A0ABT3B213_9CYAN</name>
<accession>A0ABT3B213</accession>
<gene>
    <name evidence="1" type="ORF">OGM63_17455</name>
</gene>
<dbReference type="Proteomes" id="UP001526143">
    <property type="component" value="Unassembled WGS sequence"/>
</dbReference>
<protein>
    <submittedName>
        <fullName evidence="1">Uncharacterized protein</fullName>
    </submittedName>
</protein>
<keyword evidence="2" id="KW-1185">Reference proteome</keyword>
<evidence type="ECO:0000313" key="2">
    <source>
        <dbReference type="Proteomes" id="UP001526143"/>
    </source>
</evidence>
<comment type="caution">
    <text evidence="1">The sequence shown here is derived from an EMBL/GenBank/DDBJ whole genome shotgun (WGS) entry which is preliminary data.</text>
</comment>
<proteinExistence type="predicted"/>
<dbReference type="RefSeq" id="WP_263746888.1">
    <property type="nucleotide sequence ID" value="NZ_JAOWRF010000251.1"/>
</dbReference>
<organism evidence="1 2">
    <name type="scientific">Plectonema radiosum NIES-515</name>
    <dbReference type="NCBI Taxonomy" id="2986073"/>
    <lineage>
        <taxon>Bacteria</taxon>
        <taxon>Bacillati</taxon>
        <taxon>Cyanobacteriota</taxon>
        <taxon>Cyanophyceae</taxon>
        <taxon>Oscillatoriophycideae</taxon>
        <taxon>Oscillatoriales</taxon>
        <taxon>Microcoleaceae</taxon>
        <taxon>Plectonema</taxon>
    </lineage>
</organism>
<dbReference type="EMBL" id="JAOWRF010000251">
    <property type="protein sequence ID" value="MCV3215275.1"/>
    <property type="molecule type" value="Genomic_DNA"/>
</dbReference>